<dbReference type="SUPFAM" id="SSF51126">
    <property type="entry name" value="Pectin lyase-like"/>
    <property type="match status" value="1"/>
</dbReference>
<keyword evidence="4" id="KW-1185">Reference proteome</keyword>
<reference evidence="4" key="1">
    <citation type="journal article" date="2019" name="Int. J. Syst. Evol. Microbiol.">
        <title>The Global Catalogue of Microorganisms (GCM) 10K type strain sequencing project: providing services to taxonomists for standard genome sequencing and annotation.</title>
        <authorList>
            <consortium name="The Broad Institute Genomics Platform"/>
            <consortium name="The Broad Institute Genome Sequencing Center for Infectious Disease"/>
            <person name="Wu L."/>
            <person name="Ma J."/>
        </authorList>
    </citation>
    <scope>NUCLEOTIDE SEQUENCE [LARGE SCALE GENOMIC DNA]</scope>
    <source>
        <strain evidence="4">CGMCC 4.7144</strain>
    </source>
</reference>
<name>A0ABW1H7B6_9ACTN</name>
<dbReference type="InterPro" id="IPR011050">
    <property type="entry name" value="Pectin_lyase_fold/virulence"/>
</dbReference>
<feature type="region of interest" description="Disordered" evidence="1">
    <location>
        <begin position="1"/>
        <end position="24"/>
    </location>
</feature>
<evidence type="ECO:0000259" key="2">
    <source>
        <dbReference type="Pfam" id="PF13229"/>
    </source>
</evidence>
<dbReference type="InterPro" id="IPR006626">
    <property type="entry name" value="PbH1"/>
</dbReference>
<protein>
    <submittedName>
        <fullName evidence="3">Right-handed parallel beta-helix repeat-containing protein</fullName>
    </submittedName>
</protein>
<dbReference type="PANTHER" id="PTHR36453:SF1">
    <property type="entry name" value="RIGHT HANDED BETA HELIX DOMAIN-CONTAINING PROTEIN"/>
    <property type="match status" value="1"/>
</dbReference>
<feature type="compositionally biased region" description="Low complexity" evidence="1">
    <location>
        <begin position="1"/>
        <end position="13"/>
    </location>
</feature>
<dbReference type="Pfam" id="PF13229">
    <property type="entry name" value="Beta_helix"/>
    <property type="match status" value="1"/>
</dbReference>
<comment type="caution">
    <text evidence="3">The sequence shown here is derived from an EMBL/GenBank/DDBJ whole genome shotgun (WGS) entry which is preliminary data.</text>
</comment>
<dbReference type="InterPro" id="IPR012334">
    <property type="entry name" value="Pectin_lyas_fold"/>
</dbReference>
<accession>A0ABW1H7B6</accession>
<dbReference type="Proteomes" id="UP001596226">
    <property type="component" value="Unassembled WGS sequence"/>
</dbReference>
<sequence length="871" mass="95045">MTATQSASAAAAAPGQHGKSAPGPVVYVATTGDDANPGTKAAPLRTIAAARDALAGHTTSKRRGTVWIRGGEYALADTIALSGAKNSWVTYAAYAGEKVKLTGSHELPAAGWKKLSELSAQELAEPRFSSNARLGSETRAGAWVYDLGAAGIDPGALYKNGFNWQQQPFAPELVVDGSTQTLAEYPNGKSCASGDASCYLYGDGSKWRVDGPRDLMQPDVDARFGLQNDWQWNGTTPRAQFEDKKQQLPDPADRNTWSQAEMWKMTPSIYEVGGRALEGNRYQGWAPETVPVVHDWGTRGSGSYSSLPIQADPEWIETIDNTRYETEGWLSGYLGNNYAVDMVRMLSWSGTKLYTKYPAMYVPQNGYTMVKALNVLSEMDAPGEYYLDRYNDNDVLYYLPAGGSVEGKQITLTTFDRNFFRLEGTTGVQLRGLAMADSLANGVQLLDANDTLIDGVEISNVSMDAIRIGTPTETITALPDYETVRGGHGNVVRNSYLHDLGGGGVLLGGGNRSTLERGDNVARNNEIARFSKLATYTPAGYLYGVGNTFEYNYVHDAPHMAVQIMGNDMKVNHNYFYDLVKNAGDQGVVYTGRDYTFLGNEVAYNLFDKIGGNNDAFYMDDGVSGMRFHHNVVKDAHSGVFFQSGHSNKANDNVFIDVAQTGHDMMYHRNGEKGLPVPNAWVVQSRYNAFLDVREGEKYSATPEHVATWVRHYTSGRYKYSDGTPIVYPEINDWYVPRVRSTGVDCQAADYATEATNGCDRATVWDNANSLYVPARIEIDHSVIVGGGEFKTSPVTFGNPTSTFQLSRWSDKINTNLVKPASVEDAGLDMGTLKFSSSGAVAQAFGKEWVKTWNRLVSRDGIGRPAGPAAG</sequence>
<evidence type="ECO:0000313" key="4">
    <source>
        <dbReference type="Proteomes" id="UP001596226"/>
    </source>
</evidence>
<dbReference type="SMART" id="SM00710">
    <property type="entry name" value="PbH1"/>
    <property type="match status" value="5"/>
</dbReference>
<dbReference type="Gene3D" id="2.160.20.10">
    <property type="entry name" value="Single-stranded right-handed beta-helix, Pectin lyase-like"/>
    <property type="match status" value="2"/>
</dbReference>
<dbReference type="EMBL" id="JBHSQS010000006">
    <property type="protein sequence ID" value="MFC5924251.1"/>
    <property type="molecule type" value="Genomic_DNA"/>
</dbReference>
<gene>
    <name evidence="3" type="ORF">ACFQGL_12940</name>
</gene>
<dbReference type="InterPro" id="IPR039448">
    <property type="entry name" value="Beta_helix"/>
</dbReference>
<organism evidence="3 4">
    <name type="scientific">Micromonospora vulcania</name>
    <dbReference type="NCBI Taxonomy" id="1441873"/>
    <lineage>
        <taxon>Bacteria</taxon>
        <taxon>Bacillati</taxon>
        <taxon>Actinomycetota</taxon>
        <taxon>Actinomycetes</taxon>
        <taxon>Micromonosporales</taxon>
        <taxon>Micromonosporaceae</taxon>
        <taxon>Micromonospora</taxon>
    </lineage>
</organism>
<dbReference type="PANTHER" id="PTHR36453">
    <property type="entry name" value="SECRETED PROTEIN-RELATED"/>
    <property type="match status" value="1"/>
</dbReference>
<feature type="domain" description="Right handed beta helix" evidence="2">
    <location>
        <begin position="422"/>
        <end position="601"/>
    </location>
</feature>
<evidence type="ECO:0000313" key="3">
    <source>
        <dbReference type="EMBL" id="MFC5924251.1"/>
    </source>
</evidence>
<proteinExistence type="predicted"/>
<evidence type="ECO:0000256" key="1">
    <source>
        <dbReference type="SAM" id="MobiDB-lite"/>
    </source>
</evidence>